<dbReference type="Gene3D" id="3.30.450.40">
    <property type="match status" value="1"/>
</dbReference>
<dbReference type="Pfam" id="PF01590">
    <property type="entry name" value="GAF"/>
    <property type="match status" value="1"/>
</dbReference>
<dbReference type="Gene3D" id="1.10.510.10">
    <property type="entry name" value="Transferase(Phosphotransferase) domain 1"/>
    <property type="match status" value="1"/>
</dbReference>
<evidence type="ECO:0000256" key="1">
    <source>
        <dbReference type="ARBA" id="ARBA00023015"/>
    </source>
</evidence>
<reference evidence="5 6" key="1">
    <citation type="journal article" date="2023" name="Genome Announc.">
        <title>Pan-Genome Analyses of the Genus Cohnella and Proposal of the Novel Species Cohnella silvisoli sp. nov., Isolated from Forest Soil.</title>
        <authorList>
            <person name="Wang C."/>
            <person name="Mao L."/>
            <person name="Bao G."/>
            <person name="Zhu H."/>
        </authorList>
    </citation>
    <scope>NUCLEOTIDE SEQUENCE [LARGE SCALE GENOMIC DNA]</scope>
    <source>
        <strain evidence="5 6">NL03-T5-1</strain>
    </source>
</reference>
<dbReference type="PANTHER" id="PTHR43642:SF1">
    <property type="entry name" value="HYBRID SIGNAL TRANSDUCTION HISTIDINE KINASE G"/>
    <property type="match status" value="1"/>
</dbReference>
<dbReference type="InterPro" id="IPR029016">
    <property type="entry name" value="GAF-like_dom_sf"/>
</dbReference>
<dbReference type="InterPro" id="IPR011009">
    <property type="entry name" value="Kinase-like_dom_sf"/>
</dbReference>
<dbReference type="InterPro" id="IPR011990">
    <property type="entry name" value="TPR-like_helical_dom_sf"/>
</dbReference>
<evidence type="ECO:0000259" key="3">
    <source>
        <dbReference type="PROSITE" id="PS50011"/>
    </source>
</evidence>
<dbReference type="Gene3D" id="1.10.10.10">
    <property type="entry name" value="Winged helix-like DNA-binding domain superfamily/Winged helix DNA-binding domain"/>
    <property type="match status" value="1"/>
</dbReference>
<dbReference type="RefSeq" id="WP_304518393.1">
    <property type="nucleotide sequence ID" value="NZ_JAIOAP010000004.1"/>
</dbReference>
<protein>
    <submittedName>
        <fullName evidence="5">AAA family ATPase</fullName>
    </submittedName>
</protein>
<dbReference type="PRINTS" id="PR00038">
    <property type="entry name" value="HTHLUXR"/>
</dbReference>
<dbReference type="SMART" id="SM00220">
    <property type="entry name" value="S_TKc"/>
    <property type="match status" value="1"/>
</dbReference>
<evidence type="ECO:0000256" key="2">
    <source>
        <dbReference type="ARBA" id="ARBA00023163"/>
    </source>
</evidence>
<gene>
    <name evidence="5" type="ORF">QJS35_08050</name>
</gene>
<dbReference type="SUPFAM" id="SSF55781">
    <property type="entry name" value="GAF domain-like"/>
    <property type="match status" value="1"/>
</dbReference>
<dbReference type="SUPFAM" id="SSF52540">
    <property type="entry name" value="P-loop containing nucleoside triphosphate hydrolases"/>
    <property type="match status" value="1"/>
</dbReference>
<dbReference type="SUPFAM" id="SSF48452">
    <property type="entry name" value="TPR-like"/>
    <property type="match status" value="1"/>
</dbReference>
<sequence>MNDNKEMTLRTFMKQNIIDLRGFFSIALELVELIRKRHLSGVIVHDLNPANICIQSQSARPTLRLIHPFGSEQIHGQTIVQPDDLIHAFAYISPEQTGRMKRKIDQRSDLYALGVLFYELLTGDVPFKAKSANEWIHAHMALLPIPPRTVKPEVPQMLNDLVMKLLSKTADNRYQSAYGLHDDLRKCSEQLTEKGIIEPFPLGEVDEISRFRLPEKLYGREKELQELLNAYERSCSGSMEIMLIGGHAGSGKTALVKAIQTPVIHKKGYFISGKFDQLNHSIPYASLIIAFRDLIRQILAGSEDQIAVWKTRILEALGQSGIVLIEVISELTLIIGKQPPVEDLPPTESTNRFQTLFSNLIKVFADRKHPLVIWLDNLQWADSASLRLLRVLMDDPSNKYLFIMGTYRNNEIDEGHLLGEMFLDNSSKMDNAIHYLNIKALGYLKVIQYVADALHADQSGIKPLAEALYQKTAGNPFYLKQMLQVFYDEKLLYFNSDKTRWDWDIQSIKEREGFKDVISLIAGRFNTLPEETRQVLRLASCIGNSFDIETLSMLYGQGTDHTEQDLLPALSEGLLLTEKDAYIFLHDHVQRAAYDLMPDEEKKQVHLKIGRTMLRYYRSDTTDDHLFEVVHHLNLGSECMTYPAEIEQLSRLNLQAGRKAKAFAAYVRALELLEKGALLIAAEGWSRHFALYSNLLLESSECRYFCGYFDRAEADLEQLLLRAGNVSDRAKIYVIQITMYAFRKRDGKASDIALKAMAEFGMNIPPKASRLSIMAEIAYTQMELSRKASRLKDLPISRDPLHKALADIVMASSSILFIVNEELAVILFAKYVRMSLKQGHSEAFSIALGSYAMTLAHGLKSYKTALRLAEIALRYSEKADSILLKGKIHCIMALALQFRRPQEPGRYFQKAERLSLEGGDRVYAGYAISSRLITEREDLRRLNHICRQYEEKATQTLDDITLRVLYQTKQYVRLLQSATDTNHLIFSSERFDEGQLLREEKSNNVYKGNLYYYYTCKLEVYYLYGRSSEAVAFAEQSKKLYASLMLSVTQRHCFYHALAITAVYPSAPNDERRNYRKELNQLLAQMKKWKKLVPESSLSKYRIMSAEWARLEGKHSKAAKLYDQAIEWAQETGYPQDEAVANELAAKMFLSLNNNQMAENYLRNACKAYFRWGANGKVRSLQERYPILRTLSFEELDESENSDGSAEKEIAAMDSRLHNGLDNELDMDTLRQASQIGSKGTDETELLEVFLHLAIHHVGAEKGFVLLGKEGKWVVEAEKDINRNRERTVDIEDSYSTAVVQFVMRTRESVVLGEARQSIFAADPHIQRKRPKSILCLPIRYPDNRNGVLYLENNLTSDAFTADRLEVLEMVFSRMAYMKLWQLRDNADEDAKTVEAKITPSLVESLTNREIEILRLMAEGLSNKEIALRLEITEGTVKIHSSNIYGKLQVNRRVQAISKARELQLLD</sequence>
<dbReference type="PANTHER" id="PTHR43642">
    <property type="entry name" value="HYBRID SIGNAL TRANSDUCTION HISTIDINE KINASE G"/>
    <property type="match status" value="1"/>
</dbReference>
<accession>A0ABV1KS94</accession>
<dbReference type="InterPro" id="IPR041664">
    <property type="entry name" value="AAA_16"/>
</dbReference>
<dbReference type="InterPro" id="IPR027417">
    <property type="entry name" value="P-loop_NTPase"/>
</dbReference>
<dbReference type="Gene3D" id="3.40.50.300">
    <property type="entry name" value="P-loop containing nucleotide triphosphate hydrolases"/>
    <property type="match status" value="1"/>
</dbReference>
<dbReference type="CDD" id="cd06170">
    <property type="entry name" value="LuxR_C_like"/>
    <property type="match status" value="1"/>
</dbReference>
<dbReference type="InterPro" id="IPR000792">
    <property type="entry name" value="Tscrpt_reg_LuxR_C"/>
</dbReference>
<dbReference type="EMBL" id="JASKHM010000003">
    <property type="protein sequence ID" value="MEQ4482347.1"/>
    <property type="molecule type" value="Genomic_DNA"/>
</dbReference>
<dbReference type="SMART" id="SM00065">
    <property type="entry name" value="GAF"/>
    <property type="match status" value="1"/>
</dbReference>
<keyword evidence="6" id="KW-1185">Reference proteome</keyword>
<dbReference type="SUPFAM" id="SSF46894">
    <property type="entry name" value="C-terminal effector domain of the bipartite response regulators"/>
    <property type="match status" value="1"/>
</dbReference>
<dbReference type="PROSITE" id="PS50011">
    <property type="entry name" value="PROTEIN_KINASE_DOM"/>
    <property type="match status" value="1"/>
</dbReference>
<dbReference type="Pfam" id="PF00196">
    <property type="entry name" value="GerE"/>
    <property type="match status" value="1"/>
</dbReference>
<dbReference type="Proteomes" id="UP001493487">
    <property type="component" value="Unassembled WGS sequence"/>
</dbReference>
<keyword evidence="2" id="KW-0804">Transcription</keyword>
<evidence type="ECO:0000259" key="4">
    <source>
        <dbReference type="PROSITE" id="PS50043"/>
    </source>
</evidence>
<feature type="domain" description="HTH luxR-type" evidence="4">
    <location>
        <begin position="1399"/>
        <end position="1464"/>
    </location>
</feature>
<name>A0ABV1KS94_9BACL</name>
<dbReference type="SMART" id="SM00421">
    <property type="entry name" value="HTH_LUXR"/>
    <property type="match status" value="1"/>
</dbReference>
<dbReference type="InterPro" id="IPR003018">
    <property type="entry name" value="GAF"/>
</dbReference>
<comment type="caution">
    <text evidence="5">The sequence shown here is derived from an EMBL/GenBank/DDBJ whole genome shotgun (WGS) entry which is preliminary data.</text>
</comment>
<organism evidence="5 6">
    <name type="scientific">Cohnella silvisoli</name>
    <dbReference type="NCBI Taxonomy" id="2873699"/>
    <lineage>
        <taxon>Bacteria</taxon>
        <taxon>Bacillati</taxon>
        <taxon>Bacillota</taxon>
        <taxon>Bacilli</taxon>
        <taxon>Bacillales</taxon>
        <taxon>Paenibacillaceae</taxon>
        <taxon>Cohnella</taxon>
    </lineage>
</organism>
<dbReference type="InterPro" id="IPR016032">
    <property type="entry name" value="Sig_transdc_resp-reg_C-effctor"/>
</dbReference>
<dbReference type="SUPFAM" id="SSF56112">
    <property type="entry name" value="Protein kinase-like (PK-like)"/>
    <property type="match status" value="1"/>
</dbReference>
<dbReference type="PROSITE" id="PS50043">
    <property type="entry name" value="HTH_LUXR_2"/>
    <property type="match status" value="1"/>
</dbReference>
<dbReference type="PROSITE" id="PS00622">
    <property type="entry name" value="HTH_LUXR_1"/>
    <property type="match status" value="1"/>
</dbReference>
<dbReference type="Pfam" id="PF00069">
    <property type="entry name" value="Pkinase"/>
    <property type="match status" value="1"/>
</dbReference>
<dbReference type="InterPro" id="IPR000719">
    <property type="entry name" value="Prot_kinase_dom"/>
</dbReference>
<dbReference type="InterPro" id="IPR036388">
    <property type="entry name" value="WH-like_DNA-bd_sf"/>
</dbReference>
<dbReference type="Pfam" id="PF13191">
    <property type="entry name" value="AAA_16"/>
    <property type="match status" value="1"/>
</dbReference>
<feature type="domain" description="Protein kinase" evidence="3">
    <location>
        <begin position="1"/>
        <end position="184"/>
    </location>
</feature>
<proteinExistence type="predicted"/>
<evidence type="ECO:0000313" key="6">
    <source>
        <dbReference type="Proteomes" id="UP001493487"/>
    </source>
</evidence>
<keyword evidence="1" id="KW-0805">Transcription regulation</keyword>
<evidence type="ECO:0000313" key="5">
    <source>
        <dbReference type="EMBL" id="MEQ4482347.1"/>
    </source>
</evidence>
<dbReference type="InterPro" id="IPR053159">
    <property type="entry name" value="Hybrid_Histidine_Kinase"/>
</dbReference>